<dbReference type="GO" id="GO:0006013">
    <property type="term" value="P:mannose metabolic process"/>
    <property type="evidence" value="ECO:0007669"/>
    <property type="project" value="InterPro"/>
</dbReference>
<gene>
    <name evidence="11" type="primary">ams1_5</name>
    <name evidence="11" type="ORF">LOC62_01G001738</name>
</gene>
<evidence type="ECO:0000256" key="1">
    <source>
        <dbReference type="ARBA" id="ARBA00000365"/>
    </source>
</evidence>
<dbReference type="Pfam" id="PF07748">
    <property type="entry name" value="Glyco_hydro_38C"/>
    <property type="match status" value="1"/>
</dbReference>
<keyword evidence="4" id="KW-0479">Metal-binding</keyword>
<sequence>MSPANGMPNGHSANGGQFTAKTYPVKSTDARYKFLLKQTERRLREGFIGGYYEDYNLSALLTAHRLDDEAHVKLEYWAAPNGSKASFDEAKNQVYKPVKKGIRLGPNWSNHWFKVEVNIPPEYANYERVQLEFDFAGEGLVYGEDGFAYQGLTGGDYNERRVDFIIPDNHRAAGVGRYYIEASCNGVFGINDDMFGPKNNHFVEQTWELITADLVVPNMDAWRLKWDYEFLVQLWQQLPDESSLSQVARYTANEMINHFRRGDLASCAASRKVAEKVLGDNWERDVDAECQQTVTDGTLWAIGHCHIDTGWLWPYSVTQQKSARSWSTQLDLMDRYPEYVFSATQPQQFQWLQDLYPELFARIVEKSHEGKFEPLGATWVEMDTNLPSGEALARQFLYGQRYFKREFGAYSSTFVLPDTFGYSSQLPQISRLSHAPNFFTQKISWNDTNPFPHTTFNWVGLDGTQVLAHMTPVGTYTAQCKVEDFRKAVTEHRNLEVSKHTLLLFGNGDGGGGPNAPMLESLRRARALVTNRDDAPGHIPKIKYGGNFGDFFDAVRDETANGATLPIWRGELYLEIHRATYTSGAFVKKGNRESEILMREAEYAATMASVYRDYSYPKARLDKVWQDLLLNQFHDVLPGSSINKVYGEVREMYDSIRASALEVIKEAYDVLYGTDKGANGLVGINTLPGVAREEVVQVPSGWGSQGEYVLLASDGVSDVAVSVEPTAAAPTARQVAPGVYVLANAAVVLRIEGGRITSILDLAEEKELIPEGETAGFVVYEDQPNYWDAWDVEAFHLEKADQLVFDAVEVLTTSPVRATLRTTIKYKASTLVFDLSLDATSRTPKLITIDADVDWQQYHEFLKFYLPLTISADNATYDTQFGVLQRPTHRNTSWDAARYEVCAHRFADLSEWGYGVAIVNESKYGYSTTGNVMTLSLVRGSRMPDPELDIGQHRFSFGIYPHTGTFAESDVPAVASAFNNPFRLRRAAERFAGSPVTLSGARNVVLETIKRGEDDGEGTKTVIVRLFEQYGGRGRAVLNIGASLGVVKAEVVDILEEHVSDLELVPTATGAKVTLPCHGFEIKTVRLTL</sequence>
<dbReference type="Pfam" id="PF22907">
    <property type="entry name" value="Ams1-like_1st"/>
    <property type="match status" value="1"/>
</dbReference>
<name>A0AAF0Y505_9TREE</name>
<protein>
    <recommendedName>
        <fullName evidence="8">Alpha-mannosidase</fullName>
        <ecNumber evidence="3">3.2.1.24</ecNumber>
    </recommendedName>
</protein>
<dbReference type="Proteomes" id="UP000827549">
    <property type="component" value="Chromosome 1"/>
</dbReference>
<keyword evidence="5" id="KW-0378">Hydrolase</keyword>
<dbReference type="RefSeq" id="XP_062624221.1">
    <property type="nucleotide sequence ID" value="XM_062768237.1"/>
</dbReference>
<dbReference type="AlphaFoldDB" id="A0AAF0Y505"/>
<dbReference type="GO" id="GO:0009313">
    <property type="term" value="P:oligosaccharide catabolic process"/>
    <property type="evidence" value="ECO:0007669"/>
    <property type="project" value="TreeGrafter"/>
</dbReference>
<dbReference type="InterPro" id="IPR037094">
    <property type="entry name" value="Glyco_hydro_38_cen_sf"/>
</dbReference>
<organism evidence="11 12">
    <name type="scientific">Vanrija pseudolonga</name>
    <dbReference type="NCBI Taxonomy" id="143232"/>
    <lineage>
        <taxon>Eukaryota</taxon>
        <taxon>Fungi</taxon>
        <taxon>Dikarya</taxon>
        <taxon>Basidiomycota</taxon>
        <taxon>Agaricomycotina</taxon>
        <taxon>Tremellomycetes</taxon>
        <taxon>Trichosporonales</taxon>
        <taxon>Trichosporonaceae</taxon>
        <taxon>Vanrija</taxon>
    </lineage>
</organism>
<dbReference type="InterPro" id="IPR011013">
    <property type="entry name" value="Gal_mutarotase_sf_dom"/>
</dbReference>
<dbReference type="Pfam" id="PF09261">
    <property type="entry name" value="Alpha-mann_mid"/>
    <property type="match status" value="1"/>
</dbReference>
<comment type="function">
    <text evidence="7">Degrades free oligosaccharides in the vacuole.</text>
</comment>
<dbReference type="PANTHER" id="PTHR46017">
    <property type="entry name" value="ALPHA-MANNOSIDASE 2C1"/>
    <property type="match status" value="1"/>
</dbReference>
<evidence type="ECO:0000256" key="3">
    <source>
        <dbReference type="ARBA" id="ARBA00012752"/>
    </source>
</evidence>
<dbReference type="GeneID" id="87804993"/>
<feature type="region of interest" description="Disordered" evidence="9">
    <location>
        <begin position="1"/>
        <end position="20"/>
    </location>
</feature>
<dbReference type="GO" id="GO:0030246">
    <property type="term" value="F:carbohydrate binding"/>
    <property type="evidence" value="ECO:0007669"/>
    <property type="project" value="InterPro"/>
</dbReference>
<dbReference type="FunFam" id="3.20.110.10:FF:000002">
    <property type="entry name" value="alpha-mannosidase 2C1 isoform X1"/>
    <property type="match status" value="1"/>
</dbReference>
<dbReference type="InterPro" id="IPR011682">
    <property type="entry name" value="Glyco_hydro_38_C"/>
</dbReference>
<dbReference type="SUPFAM" id="SSF88713">
    <property type="entry name" value="Glycoside hydrolase/deacetylase"/>
    <property type="match status" value="1"/>
</dbReference>
<evidence type="ECO:0000256" key="9">
    <source>
        <dbReference type="SAM" id="MobiDB-lite"/>
    </source>
</evidence>
<dbReference type="EMBL" id="CP086714">
    <property type="protein sequence ID" value="WOO78189.1"/>
    <property type="molecule type" value="Genomic_DNA"/>
</dbReference>
<dbReference type="SMART" id="SM00872">
    <property type="entry name" value="Alpha-mann_mid"/>
    <property type="match status" value="1"/>
</dbReference>
<evidence type="ECO:0000256" key="6">
    <source>
        <dbReference type="ARBA" id="ARBA00023295"/>
    </source>
</evidence>
<dbReference type="FunFam" id="1.20.1270.50:FF:000004">
    <property type="entry name" value="alpha-mannosidase 2C1 isoform X1"/>
    <property type="match status" value="1"/>
</dbReference>
<dbReference type="Gene3D" id="3.20.110.10">
    <property type="entry name" value="Glycoside hydrolase 38, N terminal domain"/>
    <property type="match status" value="1"/>
</dbReference>
<dbReference type="EC" id="3.2.1.24" evidence="3"/>
<dbReference type="InterPro" id="IPR028995">
    <property type="entry name" value="Glyco_hydro_57/38_cen_sf"/>
</dbReference>
<proteinExistence type="inferred from homology"/>
<evidence type="ECO:0000313" key="11">
    <source>
        <dbReference type="EMBL" id="WOO78189.1"/>
    </source>
</evidence>
<keyword evidence="6" id="KW-0326">Glycosidase</keyword>
<evidence type="ECO:0000259" key="10">
    <source>
        <dbReference type="SMART" id="SM00872"/>
    </source>
</evidence>
<reference evidence="11" key="1">
    <citation type="submission" date="2023-10" db="EMBL/GenBank/DDBJ databases">
        <authorList>
            <person name="Noh H."/>
        </authorList>
    </citation>
    <scope>NUCLEOTIDE SEQUENCE</scope>
    <source>
        <strain evidence="11">DUCC4014</strain>
    </source>
</reference>
<dbReference type="InterPro" id="IPR041147">
    <property type="entry name" value="GH38_C"/>
</dbReference>
<dbReference type="GO" id="GO:0046872">
    <property type="term" value="F:metal ion binding"/>
    <property type="evidence" value="ECO:0007669"/>
    <property type="project" value="UniProtKB-KW"/>
</dbReference>
<feature type="domain" description="Glycoside hydrolase family 38 central" evidence="10">
    <location>
        <begin position="575"/>
        <end position="653"/>
    </location>
</feature>
<dbReference type="FunFam" id="2.70.98.30:FF:000001">
    <property type="entry name" value="alpha-mannosidase 2C1 isoform X2"/>
    <property type="match status" value="1"/>
</dbReference>
<dbReference type="Pfam" id="PF17677">
    <property type="entry name" value="Glyco_hydro38C2"/>
    <property type="match status" value="1"/>
</dbReference>
<dbReference type="InterPro" id="IPR054723">
    <property type="entry name" value="Ams1-like_N"/>
</dbReference>
<evidence type="ECO:0000256" key="5">
    <source>
        <dbReference type="ARBA" id="ARBA00022801"/>
    </source>
</evidence>
<dbReference type="Gene3D" id="1.20.1270.50">
    <property type="entry name" value="Glycoside hydrolase family 38, central domain"/>
    <property type="match status" value="1"/>
</dbReference>
<evidence type="ECO:0000256" key="8">
    <source>
        <dbReference type="ARBA" id="ARBA00071615"/>
    </source>
</evidence>
<dbReference type="PANTHER" id="PTHR46017:SF1">
    <property type="entry name" value="ALPHA-MANNOSIDASE 2C1"/>
    <property type="match status" value="1"/>
</dbReference>
<dbReference type="GO" id="GO:0004559">
    <property type="term" value="F:alpha-mannosidase activity"/>
    <property type="evidence" value="ECO:0007669"/>
    <property type="project" value="UniProtKB-EC"/>
</dbReference>
<comment type="similarity">
    <text evidence="2">Belongs to the glycosyl hydrolase 38 family.</text>
</comment>
<dbReference type="SUPFAM" id="SSF88688">
    <property type="entry name" value="Families 57/38 glycoside transferase middle domain"/>
    <property type="match status" value="1"/>
</dbReference>
<dbReference type="GO" id="GO:0000329">
    <property type="term" value="C:fungal-type vacuole membrane"/>
    <property type="evidence" value="ECO:0007669"/>
    <property type="project" value="TreeGrafter"/>
</dbReference>
<dbReference type="SUPFAM" id="SSF74650">
    <property type="entry name" value="Galactose mutarotase-like"/>
    <property type="match status" value="1"/>
</dbReference>
<comment type="catalytic activity">
    <reaction evidence="1">
        <text>Hydrolysis of terminal, non-reducing alpha-D-mannose residues in alpha-D-mannosides.</text>
        <dbReference type="EC" id="3.2.1.24"/>
    </reaction>
</comment>
<dbReference type="Pfam" id="PF01074">
    <property type="entry name" value="Glyco_hydro_38N"/>
    <property type="match status" value="1"/>
</dbReference>
<evidence type="ECO:0000256" key="4">
    <source>
        <dbReference type="ARBA" id="ARBA00022723"/>
    </source>
</evidence>
<dbReference type="Gene3D" id="2.70.98.30">
    <property type="entry name" value="Golgi alpha-mannosidase II, domain 4"/>
    <property type="match status" value="1"/>
</dbReference>
<evidence type="ECO:0000256" key="2">
    <source>
        <dbReference type="ARBA" id="ARBA00009792"/>
    </source>
</evidence>
<dbReference type="InterPro" id="IPR027291">
    <property type="entry name" value="Glyco_hydro_38_N_sf"/>
</dbReference>
<dbReference type="InterPro" id="IPR000602">
    <property type="entry name" value="Glyco_hydro_38_N"/>
</dbReference>
<evidence type="ECO:0000313" key="12">
    <source>
        <dbReference type="Proteomes" id="UP000827549"/>
    </source>
</evidence>
<feature type="compositionally biased region" description="Polar residues" evidence="9">
    <location>
        <begin position="11"/>
        <end position="20"/>
    </location>
</feature>
<accession>A0AAF0Y505</accession>
<dbReference type="InterPro" id="IPR015341">
    <property type="entry name" value="Glyco_hydro_38_cen"/>
</dbReference>
<evidence type="ECO:0000256" key="7">
    <source>
        <dbReference type="ARBA" id="ARBA00054985"/>
    </source>
</evidence>
<dbReference type="InterPro" id="IPR011330">
    <property type="entry name" value="Glyco_hydro/deAcase_b/a-brl"/>
</dbReference>
<keyword evidence="12" id="KW-1185">Reference proteome</keyword>